<organism evidence="1 3">
    <name type="scientific">Symbiodinium natans</name>
    <dbReference type="NCBI Taxonomy" id="878477"/>
    <lineage>
        <taxon>Eukaryota</taxon>
        <taxon>Sar</taxon>
        <taxon>Alveolata</taxon>
        <taxon>Dinophyceae</taxon>
        <taxon>Suessiales</taxon>
        <taxon>Symbiodiniaceae</taxon>
        <taxon>Symbiodinium</taxon>
    </lineage>
</organism>
<sequence length="275" mass="31850">MPCIYHKNVCVCVHVWCKCTGFVYAMKRPRLSPECQTDKNDLYKEHCERLWGKWEELKTKTIAQASDEVMSDLDSAKRLAKALQYLLQATKADEHSPDPVINCIHDFWSFNRFRGGWQLAKKRVPEQQLHYALKPVQSFTSEELEIEKWNDRGDVEGFLRALTRRYKLQDEDLQHASGWSPERCVREARDVLKRDAMHLCIYLAGDDDFVASCADYIHGHYAQKNHPQAKKFSDLEEHEQSITKANIRLDFEAVALLLSGEYTEFDSTCSASAVK</sequence>
<dbReference type="EMBL" id="CAJNDS010000202">
    <property type="protein sequence ID" value="CAE7027318.1"/>
    <property type="molecule type" value="Genomic_DNA"/>
</dbReference>
<dbReference type="Proteomes" id="UP000604046">
    <property type="component" value="Unassembled WGS sequence"/>
</dbReference>
<evidence type="ECO:0000313" key="3">
    <source>
        <dbReference type="Proteomes" id="UP000604046"/>
    </source>
</evidence>
<accession>A0A812I7E8</accession>
<evidence type="ECO:0000313" key="2">
    <source>
        <dbReference type="EMBL" id="CAE7214521.1"/>
    </source>
</evidence>
<evidence type="ECO:0000313" key="1">
    <source>
        <dbReference type="EMBL" id="CAE7027318.1"/>
    </source>
</evidence>
<dbReference type="AlphaFoldDB" id="A0A812I7E8"/>
<reference evidence="1" key="1">
    <citation type="submission" date="2021-02" db="EMBL/GenBank/DDBJ databases">
        <authorList>
            <person name="Dougan E. K."/>
            <person name="Rhodes N."/>
            <person name="Thang M."/>
            <person name="Chan C."/>
        </authorList>
    </citation>
    <scope>NUCLEOTIDE SEQUENCE</scope>
</reference>
<proteinExistence type="predicted"/>
<gene>
    <name evidence="1" type="ORF">SNAT2548_LOCUS3344</name>
    <name evidence="2" type="ORF">SNAT2548_LOCUS7450</name>
</gene>
<keyword evidence="3" id="KW-1185">Reference proteome</keyword>
<name>A0A812I7E8_9DINO</name>
<dbReference type="EMBL" id="CAJNDS010000521">
    <property type="protein sequence ID" value="CAE7214521.1"/>
    <property type="molecule type" value="Genomic_DNA"/>
</dbReference>
<comment type="caution">
    <text evidence="1">The sequence shown here is derived from an EMBL/GenBank/DDBJ whole genome shotgun (WGS) entry which is preliminary data.</text>
</comment>
<protein>
    <submittedName>
        <fullName evidence="1">Uncharacterized protein</fullName>
    </submittedName>
</protein>